<dbReference type="SMART" id="SM00132">
    <property type="entry name" value="LIM"/>
    <property type="match status" value="1"/>
</dbReference>
<reference evidence="5" key="1">
    <citation type="submission" date="2020-04" db="EMBL/GenBank/DDBJ databases">
        <authorList>
            <person name="Alioto T."/>
            <person name="Alioto T."/>
            <person name="Gomez Garrido J."/>
        </authorList>
    </citation>
    <scope>NUCLEOTIDE SEQUENCE</scope>
    <source>
        <strain evidence="5">A484AB</strain>
    </source>
</reference>
<accession>A0A7D9EZK2</accession>
<dbReference type="Pfam" id="PF00412">
    <property type="entry name" value="LIM"/>
    <property type="match status" value="1"/>
</dbReference>
<evidence type="ECO:0000313" key="6">
    <source>
        <dbReference type="Proteomes" id="UP001152795"/>
    </source>
</evidence>
<protein>
    <submittedName>
        <fullName evidence="5">LIM domain and actin-binding 1 isoform X1</fullName>
    </submittedName>
</protein>
<dbReference type="InterPro" id="IPR001781">
    <property type="entry name" value="Znf_LIM"/>
</dbReference>
<gene>
    <name evidence="5" type="ORF">PACLA_8A042375</name>
</gene>
<evidence type="ECO:0000256" key="1">
    <source>
        <dbReference type="ARBA" id="ARBA00022723"/>
    </source>
</evidence>
<evidence type="ECO:0000256" key="4">
    <source>
        <dbReference type="SAM" id="MobiDB-lite"/>
    </source>
</evidence>
<evidence type="ECO:0000313" key="5">
    <source>
        <dbReference type="EMBL" id="CAB4019089.1"/>
    </source>
</evidence>
<keyword evidence="2" id="KW-0862">Zinc</keyword>
<proteinExistence type="predicted"/>
<feature type="region of interest" description="Disordered" evidence="4">
    <location>
        <begin position="1"/>
        <end position="110"/>
    </location>
</feature>
<feature type="compositionally biased region" description="Basic and acidic residues" evidence="4">
    <location>
        <begin position="70"/>
        <end position="82"/>
    </location>
</feature>
<dbReference type="AlphaFoldDB" id="A0A7D9EZK2"/>
<dbReference type="PROSITE" id="PS50023">
    <property type="entry name" value="LIM_DOMAIN_2"/>
    <property type="match status" value="1"/>
</dbReference>
<dbReference type="GO" id="GO:0046872">
    <property type="term" value="F:metal ion binding"/>
    <property type="evidence" value="ECO:0007669"/>
    <property type="project" value="UniProtKB-KW"/>
</dbReference>
<dbReference type="Proteomes" id="UP001152795">
    <property type="component" value="Unassembled WGS sequence"/>
</dbReference>
<keyword evidence="6" id="KW-1185">Reference proteome</keyword>
<evidence type="ECO:0000256" key="3">
    <source>
        <dbReference type="ARBA" id="ARBA00023038"/>
    </source>
</evidence>
<keyword evidence="1" id="KW-0479">Metal-binding</keyword>
<dbReference type="OrthoDB" id="20799at2759"/>
<comment type="caution">
    <text evidence="5">The sequence shown here is derived from an EMBL/GenBank/DDBJ whole genome shotgun (WGS) entry which is preliminary data.</text>
</comment>
<feature type="compositionally biased region" description="Basic residues" evidence="4">
    <location>
        <begin position="35"/>
        <end position="46"/>
    </location>
</feature>
<keyword evidence="3" id="KW-0440">LIM domain</keyword>
<dbReference type="Gene3D" id="2.10.110.10">
    <property type="entry name" value="Cysteine Rich Protein"/>
    <property type="match status" value="1"/>
</dbReference>
<dbReference type="EMBL" id="CACRXK020010294">
    <property type="protein sequence ID" value="CAB4019089.1"/>
    <property type="molecule type" value="Genomic_DNA"/>
</dbReference>
<sequence>MEANEIPGNLANQPPKPRRLPEVPMDQEPYDVTKAPRKPPRQRSRGQRCSTPDLQRRRSGSSSLHKRSRSLSESRSSTESRRLSVGFGDSGDNPLITQNGNLKHKNVSVDSQASLTTSVNKATPRKEPFSLPAYCGEDAIFNRRCTTCHQRIFPEGEHYLIAQSLLFHVTCFRCSICTTCCDVTDYCYVTEHEKFYCLRHYHEMVAAGIGIGDEGRVVNGTGPGAFAAVVGSRRKRKEIVKTLIELQNRRTKLAQIAFQLEEAMKMAKSEEEPFLWKHWFDVTYEKIMIARAVTELAYHGDGDVGGDDDGGGDGGGDD</sequence>
<name>A0A7D9EZK2_PARCT</name>
<evidence type="ECO:0000256" key="2">
    <source>
        <dbReference type="ARBA" id="ARBA00022833"/>
    </source>
</evidence>
<organism evidence="5 6">
    <name type="scientific">Paramuricea clavata</name>
    <name type="common">Red gorgonian</name>
    <name type="synonym">Violescent sea-whip</name>
    <dbReference type="NCBI Taxonomy" id="317549"/>
    <lineage>
        <taxon>Eukaryota</taxon>
        <taxon>Metazoa</taxon>
        <taxon>Cnidaria</taxon>
        <taxon>Anthozoa</taxon>
        <taxon>Octocorallia</taxon>
        <taxon>Malacalcyonacea</taxon>
        <taxon>Plexauridae</taxon>
        <taxon>Paramuricea</taxon>
    </lineage>
</organism>